<dbReference type="PANTHER" id="PTHR13343">
    <property type="entry name" value="CREG1 PROTEIN"/>
    <property type="match status" value="1"/>
</dbReference>
<dbReference type="EMBL" id="JAQOUE010000001">
    <property type="protein sequence ID" value="MDT7041588.1"/>
    <property type="molecule type" value="Genomic_DNA"/>
</dbReference>
<dbReference type="Gene3D" id="3.20.180.10">
    <property type="entry name" value="PNP-oxidase-like"/>
    <property type="match status" value="1"/>
</dbReference>
<dbReference type="RefSeq" id="WP_313831937.1">
    <property type="nucleotide sequence ID" value="NZ_JAQOUE010000001.1"/>
</dbReference>
<evidence type="ECO:0000313" key="4">
    <source>
        <dbReference type="EMBL" id="MDT7041588.1"/>
    </source>
</evidence>
<feature type="region of interest" description="Disordered" evidence="1">
    <location>
        <begin position="1"/>
        <end position="20"/>
    </location>
</feature>
<evidence type="ECO:0000256" key="1">
    <source>
        <dbReference type="SAM" id="MobiDB-lite"/>
    </source>
</evidence>
<sequence>MSQHANPRTNDTDPADPSEPTYAERARTLMHLAPVATLCTTSQKHPDWPFGSIVTYGLDNKGNPTFLISTMAMHTKNILADPRASVFVMQPGGEHDPLGAARLTVMGKVTKVPKDRDADIRMQYLARHPKASYWADFADFSFYLMDTIDLYYVGGFGSMGWVSAEEYAEAKIDPLADAGPEIIDHVNADHKDSLIILACANGQTEADEVTLTAIDRLGFHLRLRIKDRYTGMRLAFPQELTSPEDARPAFVHMVKQARGTT</sequence>
<dbReference type="InterPro" id="IPR055343">
    <property type="entry name" value="CREG_beta-barrel"/>
</dbReference>
<feature type="domain" description="CREG-like beta-barrel" evidence="3">
    <location>
        <begin position="19"/>
        <end position="168"/>
    </location>
</feature>
<evidence type="ECO:0000259" key="3">
    <source>
        <dbReference type="Pfam" id="PF13883"/>
    </source>
</evidence>
<keyword evidence="5" id="KW-1185">Reference proteome</keyword>
<dbReference type="PANTHER" id="PTHR13343:SF24">
    <property type="entry name" value="OS07G0573800 PROTEIN"/>
    <property type="match status" value="1"/>
</dbReference>
<dbReference type="InterPro" id="IPR012349">
    <property type="entry name" value="Split_barrel_FMN-bd"/>
</dbReference>
<gene>
    <name evidence="4" type="ORF">PPG34_04450</name>
</gene>
<proteinExistence type="predicted"/>
<evidence type="ECO:0000259" key="2">
    <source>
        <dbReference type="Pfam" id="PF10615"/>
    </source>
</evidence>
<dbReference type="InterPro" id="IPR037119">
    <property type="entry name" value="Haem_oxidase_HugZ-like_sf"/>
</dbReference>
<comment type="caution">
    <text evidence="4">The sequence shown here is derived from an EMBL/GenBank/DDBJ whole genome shotgun (WGS) entry which is preliminary data.</text>
</comment>
<feature type="domain" description="DUF2470" evidence="2">
    <location>
        <begin position="181"/>
        <end position="253"/>
    </location>
</feature>
<name>A0ABU3K5G3_9BACT</name>
<dbReference type="Pfam" id="PF13883">
    <property type="entry name" value="CREG_beta-barrel"/>
    <property type="match status" value="1"/>
</dbReference>
<organism evidence="4 5">
    <name type="scientific">Candidatus Nitronereus thalassa</name>
    <dbReference type="NCBI Taxonomy" id="3020898"/>
    <lineage>
        <taxon>Bacteria</taxon>
        <taxon>Pseudomonadati</taxon>
        <taxon>Nitrospirota</taxon>
        <taxon>Nitrospiria</taxon>
        <taxon>Nitrospirales</taxon>
        <taxon>Nitrospiraceae</taxon>
        <taxon>Candidatus Nitronereus</taxon>
    </lineage>
</organism>
<protein>
    <submittedName>
        <fullName evidence="4">DUF2470 domain-containing protein</fullName>
    </submittedName>
</protein>
<accession>A0ABU3K5G3</accession>
<dbReference type="Gene3D" id="2.30.110.10">
    <property type="entry name" value="Electron Transport, Fmn-binding Protein, Chain A"/>
    <property type="match status" value="1"/>
</dbReference>
<reference evidence="4 5" key="1">
    <citation type="journal article" date="2023" name="ISME J.">
        <title>Cultivation and genomic characterization of novel and ubiquitous marine nitrite-oxidizing bacteria from the Nitrospirales.</title>
        <authorList>
            <person name="Mueller A.J."/>
            <person name="Daebeler A."/>
            <person name="Herbold C.W."/>
            <person name="Kirkegaard R.H."/>
            <person name="Daims H."/>
        </authorList>
    </citation>
    <scope>NUCLEOTIDE SEQUENCE [LARGE SCALE GENOMIC DNA]</scope>
    <source>
        <strain evidence="4 5">EB</strain>
    </source>
</reference>
<dbReference type="Pfam" id="PF10615">
    <property type="entry name" value="DUF2470"/>
    <property type="match status" value="1"/>
</dbReference>
<dbReference type="Proteomes" id="UP001250932">
    <property type="component" value="Unassembled WGS sequence"/>
</dbReference>
<dbReference type="InterPro" id="IPR019595">
    <property type="entry name" value="DUF2470"/>
</dbReference>
<dbReference type="SUPFAM" id="SSF50475">
    <property type="entry name" value="FMN-binding split barrel"/>
    <property type="match status" value="1"/>
</dbReference>
<evidence type="ECO:0000313" key="5">
    <source>
        <dbReference type="Proteomes" id="UP001250932"/>
    </source>
</evidence>